<organism evidence="3 4">
    <name type="scientific">Colletotrichum scovillei</name>
    <dbReference type="NCBI Taxonomy" id="1209932"/>
    <lineage>
        <taxon>Eukaryota</taxon>
        <taxon>Fungi</taxon>
        <taxon>Dikarya</taxon>
        <taxon>Ascomycota</taxon>
        <taxon>Pezizomycotina</taxon>
        <taxon>Sordariomycetes</taxon>
        <taxon>Hypocreomycetidae</taxon>
        <taxon>Glomerellales</taxon>
        <taxon>Glomerellaceae</taxon>
        <taxon>Colletotrichum</taxon>
        <taxon>Colletotrichum acutatum species complex</taxon>
    </lineage>
</organism>
<accession>A0A9P7U9C3</accession>
<protein>
    <submittedName>
        <fullName evidence="3">Uncharacterized protein</fullName>
    </submittedName>
</protein>
<keyword evidence="2" id="KW-0732">Signal</keyword>
<sequence>MIARLKAWLRTAVVLGPQLAQALGCRPTRVGVRRSGDGIVLEGGWGGLPSQEMSPGKLRRGAGRRAGEGKPVNWRERVGRVALVGWGGKGGGVVFSPAGGLVSGGVLEVGDGKR</sequence>
<dbReference type="EMBL" id="JAESDN010000009">
    <property type="protein sequence ID" value="KAG7045340.1"/>
    <property type="molecule type" value="Genomic_DNA"/>
</dbReference>
<feature type="non-terminal residue" evidence="3">
    <location>
        <position position="114"/>
    </location>
</feature>
<dbReference type="Proteomes" id="UP000699042">
    <property type="component" value="Unassembled WGS sequence"/>
</dbReference>
<reference evidence="3" key="1">
    <citation type="submission" date="2021-05" db="EMBL/GenBank/DDBJ databases">
        <title>Comparative genomics of three Colletotrichum scovillei strains and genetic complementation revealed genes involved fungal growth and virulence on chili pepper.</title>
        <authorList>
            <person name="Hsieh D.-K."/>
            <person name="Chuang S.-C."/>
            <person name="Chen C.-Y."/>
            <person name="Chao Y.-T."/>
            <person name="Lu M.-Y.J."/>
            <person name="Lee M.-H."/>
            <person name="Shih M.-C."/>
        </authorList>
    </citation>
    <scope>NUCLEOTIDE SEQUENCE</scope>
    <source>
        <strain evidence="3">Coll-153</strain>
    </source>
</reference>
<dbReference type="AlphaFoldDB" id="A0A9P7U9C3"/>
<comment type="caution">
    <text evidence="3">The sequence shown here is derived from an EMBL/GenBank/DDBJ whole genome shotgun (WGS) entry which is preliminary data.</text>
</comment>
<feature type="chain" id="PRO_5040387702" evidence="2">
    <location>
        <begin position="25"/>
        <end position="114"/>
    </location>
</feature>
<name>A0A9P7U9C3_9PEZI</name>
<evidence type="ECO:0000313" key="3">
    <source>
        <dbReference type="EMBL" id="KAG7045340.1"/>
    </source>
</evidence>
<feature type="region of interest" description="Disordered" evidence="1">
    <location>
        <begin position="43"/>
        <end position="71"/>
    </location>
</feature>
<keyword evidence="4" id="KW-1185">Reference proteome</keyword>
<evidence type="ECO:0000256" key="2">
    <source>
        <dbReference type="SAM" id="SignalP"/>
    </source>
</evidence>
<feature type="signal peptide" evidence="2">
    <location>
        <begin position="1"/>
        <end position="24"/>
    </location>
</feature>
<proteinExistence type="predicted"/>
<evidence type="ECO:0000313" key="4">
    <source>
        <dbReference type="Proteomes" id="UP000699042"/>
    </source>
</evidence>
<gene>
    <name evidence="3" type="ORF">JMJ77_009423</name>
</gene>
<evidence type="ECO:0000256" key="1">
    <source>
        <dbReference type="SAM" id="MobiDB-lite"/>
    </source>
</evidence>